<organism evidence="1 2">
    <name type="scientific">Labeo rohita</name>
    <name type="common">Indian major carp</name>
    <name type="synonym">Cyprinus rohita</name>
    <dbReference type="NCBI Taxonomy" id="84645"/>
    <lineage>
        <taxon>Eukaryota</taxon>
        <taxon>Metazoa</taxon>
        <taxon>Chordata</taxon>
        <taxon>Craniata</taxon>
        <taxon>Vertebrata</taxon>
        <taxon>Euteleostomi</taxon>
        <taxon>Actinopterygii</taxon>
        <taxon>Neopterygii</taxon>
        <taxon>Teleostei</taxon>
        <taxon>Ostariophysi</taxon>
        <taxon>Cypriniformes</taxon>
        <taxon>Cyprinidae</taxon>
        <taxon>Labeoninae</taxon>
        <taxon>Labeonini</taxon>
        <taxon>Labeo</taxon>
    </lineage>
</organism>
<evidence type="ECO:0000313" key="1">
    <source>
        <dbReference type="EMBL" id="RXN34101.1"/>
    </source>
</evidence>
<dbReference type="Proteomes" id="UP000290572">
    <property type="component" value="Unassembled WGS sequence"/>
</dbReference>
<sequence>MTPLRHLTSGAKRGSKGGGKFWPFFILQVQEGTGQPSFPWPPARAEKTAAAAPGAPTPCTGRDNTRAFPCFEAWASALARPLSLGQEGNPKHQDTMRPWGGSVCVGVDISNPCERPAKSIFLEKRGPGAAVPGTGPMRRDLGLDDKRLMGPLILDPFCIDPAVP</sequence>
<dbReference type="EMBL" id="QBIY01011211">
    <property type="protein sequence ID" value="RXN34101.1"/>
    <property type="molecule type" value="Genomic_DNA"/>
</dbReference>
<evidence type="ECO:0000313" key="2">
    <source>
        <dbReference type="Proteomes" id="UP000290572"/>
    </source>
</evidence>
<keyword evidence="2" id="KW-1185">Reference proteome</keyword>
<proteinExistence type="predicted"/>
<protein>
    <submittedName>
        <fullName evidence="1">Uncharacterized protein</fullName>
    </submittedName>
</protein>
<gene>
    <name evidence="1" type="ORF">ROHU_004142</name>
</gene>
<reference evidence="1 2" key="1">
    <citation type="submission" date="2018-03" db="EMBL/GenBank/DDBJ databases">
        <title>Draft genome sequence of Rohu Carp (Labeo rohita).</title>
        <authorList>
            <person name="Das P."/>
            <person name="Kushwaha B."/>
            <person name="Joshi C.G."/>
            <person name="Kumar D."/>
            <person name="Nagpure N.S."/>
            <person name="Sahoo L."/>
            <person name="Das S.P."/>
            <person name="Bit A."/>
            <person name="Patnaik S."/>
            <person name="Meher P.K."/>
            <person name="Jayasankar P."/>
            <person name="Koringa P.G."/>
            <person name="Patel N.V."/>
            <person name="Hinsu A.T."/>
            <person name="Kumar R."/>
            <person name="Pandey M."/>
            <person name="Agarwal S."/>
            <person name="Srivastava S."/>
            <person name="Singh M."/>
            <person name="Iquebal M.A."/>
            <person name="Jaiswal S."/>
            <person name="Angadi U.B."/>
            <person name="Kumar N."/>
            <person name="Raza M."/>
            <person name="Shah T.M."/>
            <person name="Rai A."/>
            <person name="Jena J.K."/>
        </authorList>
    </citation>
    <scope>NUCLEOTIDE SEQUENCE [LARGE SCALE GENOMIC DNA]</scope>
    <source>
        <strain evidence="1">DASCIFA01</strain>
        <tissue evidence="1">Testis</tissue>
    </source>
</reference>
<accession>A0A498NQJ6</accession>
<dbReference type="AlphaFoldDB" id="A0A498NQJ6"/>
<comment type="caution">
    <text evidence="1">The sequence shown here is derived from an EMBL/GenBank/DDBJ whole genome shotgun (WGS) entry which is preliminary data.</text>
</comment>
<name>A0A498NQJ6_LABRO</name>